<proteinExistence type="predicted"/>
<dbReference type="EMBL" id="FOJM01000016">
    <property type="protein sequence ID" value="SFA56738.1"/>
    <property type="molecule type" value="Genomic_DNA"/>
</dbReference>
<gene>
    <name evidence="2" type="ORF">SAMN04488511_116106</name>
</gene>
<dbReference type="SUPFAM" id="SSF50969">
    <property type="entry name" value="YVTN repeat-like/Quinoprotein amine dehydrogenase"/>
    <property type="match status" value="1"/>
</dbReference>
<protein>
    <submittedName>
        <fullName evidence="2">LVIVD repeat-containing protein</fullName>
    </submittedName>
</protein>
<feature type="signal peptide" evidence="1">
    <location>
        <begin position="1"/>
        <end position="19"/>
    </location>
</feature>
<dbReference type="InterPro" id="IPR013211">
    <property type="entry name" value="LVIVD"/>
</dbReference>
<dbReference type="RefSeq" id="WP_090986444.1">
    <property type="nucleotide sequence ID" value="NZ_FOJM01000016.1"/>
</dbReference>
<accession>A0A1I0TYB6</accession>
<organism evidence="2 3">
    <name type="scientific">Pedobacter suwonensis</name>
    <dbReference type="NCBI Taxonomy" id="332999"/>
    <lineage>
        <taxon>Bacteria</taxon>
        <taxon>Pseudomonadati</taxon>
        <taxon>Bacteroidota</taxon>
        <taxon>Sphingobacteriia</taxon>
        <taxon>Sphingobacteriales</taxon>
        <taxon>Sphingobacteriaceae</taxon>
        <taxon>Pedobacter</taxon>
    </lineage>
</organism>
<keyword evidence="3" id="KW-1185">Reference proteome</keyword>
<dbReference type="AlphaFoldDB" id="A0A1I0TYB6"/>
<feature type="chain" id="PRO_5011646535" evidence="1">
    <location>
        <begin position="20"/>
        <end position="398"/>
    </location>
</feature>
<dbReference type="PROSITE" id="PS51257">
    <property type="entry name" value="PROKAR_LIPOPROTEIN"/>
    <property type="match status" value="1"/>
</dbReference>
<reference evidence="3" key="1">
    <citation type="submission" date="2016-10" db="EMBL/GenBank/DDBJ databases">
        <authorList>
            <person name="Varghese N."/>
            <person name="Submissions S."/>
        </authorList>
    </citation>
    <scope>NUCLEOTIDE SEQUENCE [LARGE SCALE GENOMIC DNA]</scope>
    <source>
        <strain evidence="3">DSM 18130</strain>
    </source>
</reference>
<dbReference type="InterPro" id="IPR011044">
    <property type="entry name" value="Quino_amine_DH_bsu"/>
</dbReference>
<dbReference type="Proteomes" id="UP000198836">
    <property type="component" value="Unassembled WGS sequence"/>
</dbReference>
<evidence type="ECO:0000256" key="1">
    <source>
        <dbReference type="SAM" id="SignalP"/>
    </source>
</evidence>
<dbReference type="OrthoDB" id="1521841at2"/>
<dbReference type="Pfam" id="PF08309">
    <property type="entry name" value="LVIVD"/>
    <property type="match status" value="1"/>
</dbReference>
<dbReference type="STRING" id="332999.SAMN04488511_116106"/>
<keyword evidence="1" id="KW-0732">Signal</keyword>
<evidence type="ECO:0000313" key="2">
    <source>
        <dbReference type="EMBL" id="SFA56738.1"/>
    </source>
</evidence>
<evidence type="ECO:0000313" key="3">
    <source>
        <dbReference type="Proteomes" id="UP000198836"/>
    </source>
</evidence>
<sequence>MKKNLTNAFLILLAFAVFTSCKKDEYETIQIVKMISAKEMRAMPTGLTRATPAKKTGKIYIYKDYLFINEPNEGIHIYNNTNPSAPVNMAFLKIPGNVDLAIHNNILYADNFIDLLAFDLSNINNITLVKRVTDVFSQFNNPGIEKYIYTYKDTVVKKQTYKREMQYVAFSTSSSQASSGQGGSMARFTLMNDYLYTVGTSNLNLFNVKTASDPTFLKTISLGWGVETIFPYDNKLFIGTNRGMRIFSASDPANPVQLSTYSHIFACDPVVVQGKYAYVTLRTGNLCRQASNQLEVVDIEDPTKPKQIAVYPMQNPHGLSTSGDYLFLCEGSYGIKSFNIRDNTKISDNMLQHLNNIKSFDVIAGPKSLIVTGEDGVYQLNYSNAANLRQLSLIKNQF</sequence>
<name>A0A1I0TYB6_9SPHI</name>